<keyword evidence="1" id="KW-0812">Transmembrane</keyword>
<accession>A0AAN5CCD2</accession>
<keyword evidence="1" id="KW-1133">Transmembrane helix</keyword>
<proteinExistence type="predicted"/>
<keyword evidence="1" id="KW-0472">Membrane</keyword>
<dbReference type="Proteomes" id="UP001328107">
    <property type="component" value="Unassembled WGS sequence"/>
</dbReference>
<evidence type="ECO:0000313" key="3">
    <source>
        <dbReference type="Proteomes" id="UP001328107"/>
    </source>
</evidence>
<name>A0AAN5CCD2_9BILA</name>
<evidence type="ECO:0000256" key="1">
    <source>
        <dbReference type="SAM" id="Phobius"/>
    </source>
</evidence>
<reference evidence="3" key="1">
    <citation type="submission" date="2022-10" db="EMBL/GenBank/DDBJ databases">
        <title>Genome assembly of Pristionchus species.</title>
        <authorList>
            <person name="Yoshida K."/>
            <person name="Sommer R.J."/>
        </authorList>
    </citation>
    <scope>NUCLEOTIDE SEQUENCE [LARGE SCALE GENOMIC DNA]</scope>
    <source>
        <strain evidence="3">RS5460</strain>
    </source>
</reference>
<evidence type="ECO:0000313" key="2">
    <source>
        <dbReference type="EMBL" id="GMR38162.1"/>
    </source>
</evidence>
<dbReference type="Gene3D" id="1.20.1070.10">
    <property type="entry name" value="Rhodopsin 7-helix transmembrane proteins"/>
    <property type="match status" value="1"/>
</dbReference>
<sequence length="146" mass="16815">KDGSRTFSQLSLVLQAICLVTVIFCDAFIIRKVYMIRKKRLRTVATFSGPSERSAVASNSTIMQGSSNPSQPNRFERRIAFAFLLLSLSFLVPTIFFNSREILGQIFLYNLVSKICNLLDYSKWMVYTLSLPSIRKQFLRTFCRLH</sequence>
<organism evidence="2 3">
    <name type="scientific">Pristionchus mayeri</name>
    <dbReference type="NCBI Taxonomy" id="1317129"/>
    <lineage>
        <taxon>Eukaryota</taxon>
        <taxon>Metazoa</taxon>
        <taxon>Ecdysozoa</taxon>
        <taxon>Nematoda</taxon>
        <taxon>Chromadorea</taxon>
        <taxon>Rhabditida</taxon>
        <taxon>Rhabditina</taxon>
        <taxon>Diplogasteromorpha</taxon>
        <taxon>Diplogasteroidea</taxon>
        <taxon>Neodiplogasteridae</taxon>
        <taxon>Pristionchus</taxon>
    </lineage>
</organism>
<gene>
    <name evidence="2" type="ORF">PMAYCL1PPCAC_08357</name>
</gene>
<protein>
    <recommendedName>
        <fullName evidence="4">G protein-coupled receptor</fullName>
    </recommendedName>
</protein>
<comment type="caution">
    <text evidence="2">The sequence shown here is derived from an EMBL/GenBank/DDBJ whole genome shotgun (WGS) entry which is preliminary data.</text>
</comment>
<keyword evidence="3" id="KW-1185">Reference proteome</keyword>
<feature type="transmembrane region" description="Helical" evidence="1">
    <location>
        <begin position="79"/>
        <end position="97"/>
    </location>
</feature>
<evidence type="ECO:0008006" key="4">
    <source>
        <dbReference type="Google" id="ProtNLM"/>
    </source>
</evidence>
<feature type="non-terminal residue" evidence="2">
    <location>
        <position position="1"/>
    </location>
</feature>
<dbReference type="EMBL" id="BTRK01000002">
    <property type="protein sequence ID" value="GMR38162.1"/>
    <property type="molecule type" value="Genomic_DNA"/>
</dbReference>
<dbReference type="AlphaFoldDB" id="A0AAN5CCD2"/>
<feature type="transmembrane region" description="Helical" evidence="1">
    <location>
        <begin position="12"/>
        <end position="30"/>
    </location>
</feature>